<dbReference type="EMBL" id="ML994646">
    <property type="protein sequence ID" value="KAF2182879.1"/>
    <property type="molecule type" value="Genomic_DNA"/>
</dbReference>
<evidence type="ECO:0000313" key="2">
    <source>
        <dbReference type="EMBL" id="KAF2182879.1"/>
    </source>
</evidence>
<proteinExistence type="predicted"/>
<feature type="chain" id="PRO_5025397201" evidence="1">
    <location>
        <begin position="19"/>
        <end position="154"/>
    </location>
</feature>
<evidence type="ECO:0000256" key="1">
    <source>
        <dbReference type="SAM" id="SignalP"/>
    </source>
</evidence>
<sequence length="154" mass="15210">MFSHSLPFFLLILQTCSAASVLLHPRQNATTPVSIVSNQSSINSSAGTANVAAAGTLEPFGGIGLGCGINWEQGVSYGGGLQAGTSMAGLGAGFTATPNGVDIGLGIGTPSLNTSTSYSVASNGSVSFTFASTGSFQCADTTIDGMKGISCTST</sequence>
<accession>A0A6A6DXA4</accession>
<reference evidence="2" key="1">
    <citation type="journal article" date="2020" name="Stud. Mycol.">
        <title>101 Dothideomycetes genomes: a test case for predicting lifestyles and emergence of pathogens.</title>
        <authorList>
            <person name="Haridas S."/>
            <person name="Albert R."/>
            <person name="Binder M."/>
            <person name="Bloem J."/>
            <person name="Labutti K."/>
            <person name="Salamov A."/>
            <person name="Andreopoulos B."/>
            <person name="Baker S."/>
            <person name="Barry K."/>
            <person name="Bills G."/>
            <person name="Bluhm B."/>
            <person name="Cannon C."/>
            <person name="Castanera R."/>
            <person name="Culley D."/>
            <person name="Daum C."/>
            <person name="Ezra D."/>
            <person name="Gonzalez J."/>
            <person name="Henrissat B."/>
            <person name="Kuo A."/>
            <person name="Liang C."/>
            <person name="Lipzen A."/>
            <person name="Lutzoni F."/>
            <person name="Magnuson J."/>
            <person name="Mondo S."/>
            <person name="Nolan M."/>
            <person name="Ohm R."/>
            <person name="Pangilinan J."/>
            <person name="Park H.-J."/>
            <person name="Ramirez L."/>
            <person name="Alfaro M."/>
            <person name="Sun H."/>
            <person name="Tritt A."/>
            <person name="Yoshinaga Y."/>
            <person name="Zwiers L.-H."/>
            <person name="Turgeon B."/>
            <person name="Goodwin S."/>
            <person name="Spatafora J."/>
            <person name="Crous P."/>
            <person name="Grigoriev I."/>
        </authorList>
    </citation>
    <scope>NUCLEOTIDE SEQUENCE</scope>
    <source>
        <strain evidence="2">CBS 207.26</strain>
    </source>
</reference>
<protein>
    <submittedName>
        <fullName evidence="2">Uncharacterized protein</fullName>
    </submittedName>
</protein>
<name>A0A6A6DXA4_9PEZI</name>
<evidence type="ECO:0000313" key="3">
    <source>
        <dbReference type="Proteomes" id="UP000800200"/>
    </source>
</evidence>
<dbReference type="OrthoDB" id="3648350at2759"/>
<keyword evidence="1" id="KW-0732">Signal</keyword>
<feature type="signal peptide" evidence="1">
    <location>
        <begin position="1"/>
        <end position="18"/>
    </location>
</feature>
<organism evidence="2 3">
    <name type="scientific">Zopfia rhizophila CBS 207.26</name>
    <dbReference type="NCBI Taxonomy" id="1314779"/>
    <lineage>
        <taxon>Eukaryota</taxon>
        <taxon>Fungi</taxon>
        <taxon>Dikarya</taxon>
        <taxon>Ascomycota</taxon>
        <taxon>Pezizomycotina</taxon>
        <taxon>Dothideomycetes</taxon>
        <taxon>Dothideomycetes incertae sedis</taxon>
        <taxon>Zopfiaceae</taxon>
        <taxon>Zopfia</taxon>
    </lineage>
</organism>
<dbReference type="Proteomes" id="UP000800200">
    <property type="component" value="Unassembled WGS sequence"/>
</dbReference>
<dbReference type="AlphaFoldDB" id="A0A6A6DXA4"/>
<gene>
    <name evidence="2" type="ORF">K469DRAFT_585088</name>
</gene>
<keyword evidence="3" id="KW-1185">Reference proteome</keyword>